<evidence type="ECO:0000256" key="8">
    <source>
        <dbReference type="HAMAP-Rule" id="MF_00316"/>
    </source>
</evidence>
<dbReference type="EC" id="2.7.7.77" evidence="8"/>
<comment type="domain">
    <text evidence="8">The N-terminal domain determines nucleotide recognition and specific binding, while the C-terminal domain determines the specific binding to the target protein.</text>
</comment>
<evidence type="ECO:0000256" key="9">
    <source>
        <dbReference type="SAM" id="MobiDB-lite"/>
    </source>
</evidence>
<comment type="similarity">
    <text evidence="8">Belongs to the MobA family.</text>
</comment>
<dbReference type="RefSeq" id="WP_353635432.1">
    <property type="nucleotide sequence ID" value="NZ_CP159205.1"/>
</dbReference>
<keyword evidence="7 8" id="KW-0501">Molybdenum cofactor biosynthesis</keyword>
<keyword evidence="2 8" id="KW-0808">Transferase</keyword>
<comment type="caution">
    <text evidence="8">Lacks conserved residue(s) required for the propagation of feature annotation.</text>
</comment>
<feature type="binding site" evidence="8">
    <location>
        <begin position="22"/>
        <end position="24"/>
    </location>
    <ligand>
        <name>GTP</name>
        <dbReference type="ChEBI" id="CHEBI:37565"/>
    </ligand>
</feature>
<keyword evidence="5 8" id="KW-0460">Magnesium</keyword>
<feature type="compositionally biased region" description="Polar residues" evidence="9">
    <location>
        <begin position="199"/>
        <end position="208"/>
    </location>
</feature>
<protein>
    <recommendedName>
        <fullName evidence="8">Probable molybdenum cofactor guanylyltransferase</fullName>
        <shortName evidence="8">MoCo guanylyltransferase</shortName>
        <ecNumber evidence="8">2.7.7.77</ecNumber>
    </recommendedName>
    <alternativeName>
        <fullName evidence="8">GTP:molybdopterin guanylyltransferase</fullName>
    </alternativeName>
    <alternativeName>
        <fullName evidence="8">Mo-MPT guanylyltransferase</fullName>
    </alternativeName>
    <alternativeName>
        <fullName evidence="8">Molybdopterin guanylyltransferase</fullName>
    </alternativeName>
    <alternativeName>
        <fullName evidence="8">Molybdopterin-guanine dinucleotide synthase</fullName>
        <shortName evidence="8">MGD synthase</shortName>
    </alternativeName>
</protein>
<dbReference type="EMBL" id="CP159205">
    <property type="protein sequence ID" value="XCF18099.1"/>
    <property type="molecule type" value="Genomic_DNA"/>
</dbReference>
<comment type="catalytic activity">
    <reaction evidence="8">
        <text>Mo-molybdopterin + GTP + H(+) = Mo-molybdopterin guanine dinucleotide + diphosphate</text>
        <dbReference type="Rhea" id="RHEA:34243"/>
        <dbReference type="ChEBI" id="CHEBI:15378"/>
        <dbReference type="ChEBI" id="CHEBI:33019"/>
        <dbReference type="ChEBI" id="CHEBI:37565"/>
        <dbReference type="ChEBI" id="CHEBI:71302"/>
        <dbReference type="ChEBI" id="CHEBI:71310"/>
        <dbReference type="EC" id="2.7.7.77"/>
    </reaction>
</comment>
<geneLocation type="plasmid" evidence="11">
    <name>pNMX12-1_211</name>
</geneLocation>
<feature type="binding site" evidence="8">
    <location>
        <position position="116"/>
    </location>
    <ligand>
        <name>Mg(2+)</name>
        <dbReference type="ChEBI" id="CHEBI:18420"/>
    </ligand>
</feature>
<dbReference type="GO" id="GO:0005737">
    <property type="term" value="C:cytoplasm"/>
    <property type="evidence" value="ECO:0007669"/>
    <property type="project" value="UniProtKB-SubCell"/>
</dbReference>
<dbReference type="Pfam" id="PF12804">
    <property type="entry name" value="NTP_transf_3"/>
    <property type="match status" value="1"/>
</dbReference>
<comment type="function">
    <text evidence="8">Transfers a GMP moiety from GTP to Mo-molybdopterin (Mo-MPT) cofactor (Moco or molybdenum cofactor) to form Mo-molybdopterin guanine dinucleotide (Mo-MGD) cofactor.</text>
</comment>
<evidence type="ECO:0000259" key="10">
    <source>
        <dbReference type="Pfam" id="PF12804"/>
    </source>
</evidence>
<dbReference type="InterPro" id="IPR029044">
    <property type="entry name" value="Nucleotide-diphossugar_trans"/>
</dbReference>
<dbReference type="GO" id="GO:0061603">
    <property type="term" value="F:molybdenum cofactor guanylyltransferase activity"/>
    <property type="evidence" value="ECO:0007669"/>
    <property type="project" value="UniProtKB-EC"/>
</dbReference>
<dbReference type="SUPFAM" id="SSF53448">
    <property type="entry name" value="Nucleotide-diphospho-sugar transferases"/>
    <property type="match status" value="1"/>
</dbReference>
<keyword evidence="11" id="KW-0614">Plasmid</keyword>
<evidence type="ECO:0000256" key="7">
    <source>
        <dbReference type="ARBA" id="ARBA00023150"/>
    </source>
</evidence>
<feature type="binding site" evidence="8">
    <location>
        <position position="116"/>
    </location>
    <ligand>
        <name>GTP</name>
        <dbReference type="ChEBI" id="CHEBI:37565"/>
    </ligand>
</feature>
<sequence length="218" mass="23817">MNDDSRQDDCNRRAVSATPIVLAGGESERFGPEPKALATVQHRPLITRIVDVVRTATDRTPIVAVGNPEKQSVVDPALSATVRYRYDVEWGHGPLAGIAGALDAVETDTVFVCGCDMPRLDPNAVKWLIAEYASQSAAALVPTSGGRNHPLHAVYDHQALERYCRQQPTDLRLQRLVSELDASRVRAQNTPKDIPLDHSVSNTNTQDELSAMRTQIGD</sequence>
<keyword evidence="1 8" id="KW-0963">Cytoplasm</keyword>
<feature type="binding site" evidence="8">
    <location>
        <position position="35"/>
    </location>
    <ligand>
        <name>GTP</name>
        <dbReference type="ChEBI" id="CHEBI:37565"/>
    </ligand>
</feature>
<evidence type="ECO:0000256" key="6">
    <source>
        <dbReference type="ARBA" id="ARBA00023134"/>
    </source>
</evidence>
<dbReference type="PANTHER" id="PTHR19136">
    <property type="entry name" value="MOLYBDENUM COFACTOR GUANYLYLTRANSFERASE"/>
    <property type="match status" value="1"/>
</dbReference>
<dbReference type="GO" id="GO:0006777">
    <property type="term" value="P:Mo-molybdopterin cofactor biosynthetic process"/>
    <property type="evidence" value="ECO:0007669"/>
    <property type="project" value="UniProtKB-KW"/>
</dbReference>
<dbReference type="GO" id="GO:0005525">
    <property type="term" value="F:GTP binding"/>
    <property type="evidence" value="ECO:0007669"/>
    <property type="project" value="UniProtKB-UniRule"/>
</dbReference>
<keyword evidence="11" id="KW-0548">Nucleotidyltransferase</keyword>
<dbReference type="KEGG" id="hanx:ABSL23_16405"/>
<dbReference type="Gene3D" id="3.90.550.10">
    <property type="entry name" value="Spore Coat Polysaccharide Biosynthesis Protein SpsA, Chain A"/>
    <property type="match status" value="1"/>
</dbReference>
<evidence type="ECO:0000256" key="1">
    <source>
        <dbReference type="ARBA" id="ARBA00022490"/>
    </source>
</evidence>
<evidence type="ECO:0000256" key="3">
    <source>
        <dbReference type="ARBA" id="ARBA00022723"/>
    </source>
</evidence>
<evidence type="ECO:0000256" key="5">
    <source>
        <dbReference type="ARBA" id="ARBA00022842"/>
    </source>
</evidence>
<keyword evidence="6 8" id="KW-0342">GTP-binding</keyword>
<comment type="cofactor">
    <cofactor evidence="8">
        <name>Mg(2+)</name>
        <dbReference type="ChEBI" id="CHEBI:18420"/>
    </cofactor>
</comment>
<dbReference type="InterPro" id="IPR013482">
    <property type="entry name" value="Molybde_CF_guanTrfase"/>
</dbReference>
<proteinExistence type="inferred from homology"/>
<reference evidence="11" key="1">
    <citation type="submission" date="2024-06" db="EMBL/GenBank/DDBJ databases">
        <title>Genome Sequence of an extremely halophilic archaeon isolated from Permian era halite, Salado Formation, Carlsbad, New Mexico: Halobacterium sp. strain NMX12-1.</title>
        <authorList>
            <person name="Sotoa L."/>
            <person name="DasSarma P."/>
            <person name="Anton B.P."/>
            <person name="Vincze T."/>
            <person name="Verma I."/>
            <person name="Eralp B."/>
            <person name="Powers D.W."/>
            <person name="Dozier B.L."/>
            <person name="Roberts R.J."/>
            <person name="DasSarma S."/>
        </authorList>
    </citation>
    <scope>NUCLEOTIDE SEQUENCE</scope>
    <source>
        <strain evidence="11">NMX12-1</strain>
        <plasmid evidence="11">pNMX12-1_211</plasmid>
    </source>
</reference>
<feature type="domain" description="MobA-like NTP transferase" evidence="10">
    <location>
        <begin position="20"/>
        <end position="180"/>
    </location>
</feature>
<dbReference type="InterPro" id="IPR025877">
    <property type="entry name" value="MobA-like_NTP_Trfase"/>
</dbReference>
<gene>
    <name evidence="8" type="primary">mobA</name>
    <name evidence="11" type="ORF">ABSL23_16405</name>
</gene>
<keyword evidence="3 8" id="KW-0479">Metal-binding</keyword>
<organism evidence="11">
    <name type="scientific">Halobacterium sp. NMX12-1</name>
    <dbReference type="NCBI Taxonomy" id="3166650"/>
    <lineage>
        <taxon>Archaea</taxon>
        <taxon>Methanobacteriati</taxon>
        <taxon>Methanobacteriota</taxon>
        <taxon>Stenosarchaea group</taxon>
        <taxon>Halobacteria</taxon>
        <taxon>Halobacteriales</taxon>
        <taxon>Halobacteriaceae</taxon>
        <taxon>Halobacterium</taxon>
    </lineage>
</organism>
<accession>A0AAU8CGN0</accession>
<comment type="subcellular location">
    <subcellularLocation>
        <location evidence="8">Cytoplasm</location>
    </subcellularLocation>
</comment>
<dbReference type="AlphaFoldDB" id="A0AAU8CGN0"/>
<evidence type="ECO:0000256" key="4">
    <source>
        <dbReference type="ARBA" id="ARBA00022741"/>
    </source>
</evidence>
<dbReference type="CDD" id="cd02503">
    <property type="entry name" value="MobA"/>
    <property type="match status" value="1"/>
</dbReference>
<dbReference type="PANTHER" id="PTHR19136:SF81">
    <property type="entry name" value="MOLYBDENUM COFACTOR GUANYLYLTRANSFERASE"/>
    <property type="match status" value="1"/>
</dbReference>
<dbReference type="GeneID" id="91110765"/>
<name>A0AAU8CGN0_9EURY</name>
<evidence type="ECO:0000313" key="11">
    <source>
        <dbReference type="EMBL" id="XCF18099.1"/>
    </source>
</evidence>
<feature type="region of interest" description="Disordered" evidence="9">
    <location>
        <begin position="188"/>
        <end position="218"/>
    </location>
</feature>
<dbReference type="GO" id="GO:0046872">
    <property type="term" value="F:metal ion binding"/>
    <property type="evidence" value="ECO:0007669"/>
    <property type="project" value="UniProtKB-KW"/>
</dbReference>
<keyword evidence="4 8" id="KW-0547">Nucleotide-binding</keyword>
<evidence type="ECO:0000256" key="2">
    <source>
        <dbReference type="ARBA" id="ARBA00022679"/>
    </source>
</evidence>
<dbReference type="HAMAP" id="MF_00316">
    <property type="entry name" value="MobA"/>
    <property type="match status" value="1"/>
</dbReference>